<dbReference type="InterPro" id="IPR050739">
    <property type="entry name" value="MFP"/>
</dbReference>
<feature type="region of interest" description="Disordered" evidence="2">
    <location>
        <begin position="38"/>
        <end position="93"/>
    </location>
</feature>
<dbReference type="Pfam" id="PF25917">
    <property type="entry name" value="BSH_RND"/>
    <property type="match status" value="1"/>
</dbReference>
<evidence type="ECO:0000256" key="1">
    <source>
        <dbReference type="SAM" id="Coils"/>
    </source>
</evidence>
<protein>
    <submittedName>
        <fullName evidence="7">HlyD family efflux transporter periplasmic adaptor subunit</fullName>
    </submittedName>
</protein>
<feature type="transmembrane region" description="Helical" evidence="3">
    <location>
        <begin position="100"/>
        <end position="117"/>
    </location>
</feature>
<organism evidence="7 8">
    <name type="scientific">Pseudolabrys taiwanensis</name>
    <dbReference type="NCBI Taxonomy" id="331696"/>
    <lineage>
        <taxon>Bacteria</taxon>
        <taxon>Pseudomonadati</taxon>
        <taxon>Pseudomonadota</taxon>
        <taxon>Alphaproteobacteria</taxon>
        <taxon>Hyphomicrobiales</taxon>
        <taxon>Xanthobacteraceae</taxon>
        <taxon>Pseudolabrys</taxon>
    </lineage>
</organism>
<evidence type="ECO:0000313" key="7">
    <source>
        <dbReference type="EMBL" id="AXK83513.1"/>
    </source>
</evidence>
<proteinExistence type="predicted"/>
<evidence type="ECO:0000259" key="5">
    <source>
        <dbReference type="Pfam" id="PF25917"/>
    </source>
</evidence>
<dbReference type="InterPro" id="IPR058792">
    <property type="entry name" value="Beta-barrel_RND_2"/>
</dbReference>
<feature type="domain" description="Multidrug resistance protein MdtA-like barrel-sandwich hybrid" evidence="5">
    <location>
        <begin position="140"/>
        <end position="334"/>
    </location>
</feature>
<sequence length="457" mass="47856">MQPERSQTGQETLASDRLIGVRGPHAAQRARALHLAAVAESASPAVEPDAPEVPSTEPLASPAADRGSPAADASAPHAKAAGEPTAATTAPAGGNRRKRFLLGGIAALAVLAAGWYGTHWLTVGRFLVSTDDAYVRADTTTLAAKVSGYISSVDVTDNTFVHAGEVIARIDDGDYRLAVDAARDKVATQRATVARIGEQIPAQEAAVEQARAQLVSAQAAATRAQSELTRQQALAVRDFASKQTLEQAQATNDQANASVQSAKAAIDAAIANVAVLRAQQQEAARTLQELQTAQAKAERDLSFTQIKAPIDGVIGNRAIRVGDFVQTGTRLASLVPLDEVYIDANFKETQLARLKPGQPVDIRVDALPDHDITGTVLSVSPASGSVFSLLPPDNATGNFTKIVQRLPVRIQLPPDVAAKRLLRPGMSVVVDVNTKANTSVAAHGDMTFAAQAAGRVR</sequence>
<dbReference type="Gene3D" id="1.10.287.470">
    <property type="entry name" value="Helix hairpin bin"/>
    <property type="match status" value="2"/>
</dbReference>
<accession>A0A346A2W6</accession>
<evidence type="ECO:0000256" key="3">
    <source>
        <dbReference type="SAM" id="Phobius"/>
    </source>
</evidence>
<feature type="domain" description="CusB-like beta-barrel" evidence="6">
    <location>
        <begin position="340"/>
        <end position="382"/>
    </location>
</feature>
<keyword evidence="8" id="KW-1185">Reference proteome</keyword>
<dbReference type="EMBL" id="CP031417">
    <property type="protein sequence ID" value="AXK83513.1"/>
    <property type="molecule type" value="Genomic_DNA"/>
</dbReference>
<dbReference type="Pfam" id="PF25876">
    <property type="entry name" value="HH_MFP_RND"/>
    <property type="match status" value="1"/>
</dbReference>
<keyword evidence="3" id="KW-0472">Membrane</keyword>
<reference evidence="7 8" key="1">
    <citation type="submission" date="2018-07" db="EMBL/GenBank/DDBJ databases">
        <authorList>
            <person name="Quirk P.G."/>
            <person name="Krulwich T.A."/>
        </authorList>
    </citation>
    <scope>NUCLEOTIDE SEQUENCE [LARGE SCALE GENOMIC DNA]</scope>
    <source>
        <strain evidence="7 8">CC-BB4</strain>
    </source>
</reference>
<feature type="compositionally biased region" description="Polar residues" evidence="2">
    <location>
        <begin position="1"/>
        <end position="13"/>
    </location>
</feature>
<dbReference type="OrthoDB" id="9811754at2"/>
<dbReference type="Gene3D" id="2.40.50.100">
    <property type="match status" value="1"/>
</dbReference>
<feature type="coiled-coil region" evidence="1">
    <location>
        <begin position="207"/>
        <end position="307"/>
    </location>
</feature>
<gene>
    <name evidence="7" type="ORF">DW352_25095</name>
</gene>
<dbReference type="PANTHER" id="PTHR30386">
    <property type="entry name" value="MEMBRANE FUSION SUBUNIT OF EMRAB-TOLC MULTIDRUG EFFLUX PUMP"/>
    <property type="match status" value="1"/>
</dbReference>
<feature type="domain" description="Multidrug resistance protein MdtA-like alpha-helical hairpin" evidence="4">
    <location>
        <begin position="208"/>
        <end position="272"/>
    </location>
</feature>
<evidence type="ECO:0000256" key="2">
    <source>
        <dbReference type="SAM" id="MobiDB-lite"/>
    </source>
</evidence>
<keyword evidence="1" id="KW-0175">Coiled coil</keyword>
<evidence type="ECO:0000313" key="8">
    <source>
        <dbReference type="Proteomes" id="UP000254889"/>
    </source>
</evidence>
<evidence type="ECO:0000259" key="4">
    <source>
        <dbReference type="Pfam" id="PF25876"/>
    </source>
</evidence>
<dbReference type="SUPFAM" id="SSF111369">
    <property type="entry name" value="HlyD-like secretion proteins"/>
    <property type="match status" value="2"/>
</dbReference>
<dbReference type="Pfam" id="PF25954">
    <property type="entry name" value="Beta-barrel_RND_2"/>
    <property type="match status" value="1"/>
</dbReference>
<feature type="compositionally biased region" description="Low complexity" evidence="2">
    <location>
        <begin position="38"/>
        <end position="48"/>
    </location>
</feature>
<dbReference type="AlphaFoldDB" id="A0A346A2W6"/>
<feature type="compositionally biased region" description="Low complexity" evidence="2">
    <location>
        <begin position="70"/>
        <end position="93"/>
    </location>
</feature>
<dbReference type="Proteomes" id="UP000254889">
    <property type="component" value="Chromosome"/>
</dbReference>
<dbReference type="InterPro" id="IPR058625">
    <property type="entry name" value="MdtA-like_BSH"/>
</dbReference>
<evidence type="ECO:0000259" key="6">
    <source>
        <dbReference type="Pfam" id="PF25954"/>
    </source>
</evidence>
<dbReference type="KEGG" id="ptaw:DW352_25095"/>
<dbReference type="InterPro" id="IPR058624">
    <property type="entry name" value="MdtA-like_HH"/>
</dbReference>
<keyword evidence="3" id="KW-1133">Transmembrane helix</keyword>
<dbReference type="GO" id="GO:0055085">
    <property type="term" value="P:transmembrane transport"/>
    <property type="evidence" value="ECO:0007669"/>
    <property type="project" value="InterPro"/>
</dbReference>
<feature type="region of interest" description="Disordered" evidence="2">
    <location>
        <begin position="1"/>
        <end position="25"/>
    </location>
</feature>
<name>A0A346A2W6_9HYPH</name>
<dbReference type="Gene3D" id="2.40.30.170">
    <property type="match status" value="1"/>
</dbReference>
<keyword evidence="3" id="KW-0812">Transmembrane</keyword>
<dbReference type="PANTHER" id="PTHR30386:SF24">
    <property type="entry name" value="MULTIDRUG RESISTANCE EFFLUX PUMP"/>
    <property type="match status" value="1"/>
</dbReference>